<dbReference type="EMBL" id="JRPN01000048">
    <property type="protein sequence ID" value="KGT73319.1"/>
    <property type="molecule type" value="Genomic_DNA"/>
</dbReference>
<dbReference type="RefSeq" id="WP_028158251.1">
    <property type="nucleotide sequence ID" value="NZ_JANUDC010000001.1"/>
</dbReference>
<comment type="caution">
    <text evidence="2">The sequence shown here is derived from an EMBL/GenBank/DDBJ whole genome shotgun (WGS) entry which is preliminary data.</text>
</comment>
<evidence type="ECO:0000313" key="2">
    <source>
        <dbReference type="EMBL" id="KGT73319.1"/>
    </source>
</evidence>
<reference evidence="2 3" key="1">
    <citation type="submission" date="2014-09" db="EMBL/GenBank/DDBJ databases">
        <title>Draft genome of Bradyrhizobium japonicum Is-34.</title>
        <authorList>
            <person name="Tsurumaru H."/>
            <person name="Yamakawa T."/>
            <person name="Hashimoto S."/>
            <person name="Okizaki K."/>
            <person name="Kanesaki Y."/>
            <person name="Yoshikawa H."/>
            <person name="Yajima S."/>
        </authorList>
    </citation>
    <scope>NUCLEOTIDE SEQUENCE [LARGE SCALE GENOMIC DNA]</scope>
    <source>
        <strain evidence="2 3">Is-34</strain>
    </source>
</reference>
<feature type="domain" description="SnoaL-like" evidence="1">
    <location>
        <begin position="14"/>
        <end position="106"/>
    </location>
</feature>
<protein>
    <recommendedName>
        <fullName evidence="1">SnoaL-like domain-containing protein</fullName>
    </recommendedName>
</protein>
<evidence type="ECO:0000259" key="1">
    <source>
        <dbReference type="Pfam" id="PF12680"/>
    </source>
</evidence>
<proteinExistence type="predicted"/>
<dbReference type="AlphaFoldDB" id="A0A0A3XJ78"/>
<sequence>MKTQSNGQALQIARTYIEAIASRSVDTITSVSADDVVCTSPRGRIAGVQKFREFHEGFARMIKKVTVLAAYGDDEQAVVVYSADTHPVANAVVAELLKVKNGKIASTEVIYDATPFAAYTATVQPH</sequence>
<name>A0A0A3XJ78_BRAJP</name>
<dbReference type="InterPro" id="IPR037401">
    <property type="entry name" value="SnoaL-like"/>
</dbReference>
<organism evidence="2 3">
    <name type="scientific">Bradyrhizobium japonicum</name>
    <dbReference type="NCBI Taxonomy" id="375"/>
    <lineage>
        <taxon>Bacteria</taxon>
        <taxon>Pseudomonadati</taxon>
        <taxon>Pseudomonadota</taxon>
        <taxon>Alphaproteobacteria</taxon>
        <taxon>Hyphomicrobiales</taxon>
        <taxon>Nitrobacteraceae</taxon>
        <taxon>Bradyrhizobium</taxon>
    </lineage>
</organism>
<dbReference type="InterPro" id="IPR032710">
    <property type="entry name" value="NTF2-like_dom_sf"/>
</dbReference>
<dbReference type="Pfam" id="PF12680">
    <property type="entry name" value="SnoaL_2"/>
    <property type="match status" value="1"/>
</dbReference>
<gene>
    <name evidence="2" type="ORF">MA20_44595</name>
</gene>
<dbReference type="Proteomes" id="UP000030377">
    <property type="component" value="Unassembled WGS sequence"/>
</dbReference>
<evidence type="ECO:0000313" key="3">
    <source>
        <dbReference type="Proteomes" id="UP000030377"/>
    </source>
</evidence>
<accession>A0A0A3XJ78</accession>
<dbReference type="STRING" id="375.BKD09_RS38630"/>
<dbReference type="SUPFAM" id="SSF54427">
    <property type="entry name" value="NTF2-like"/>
    <property type="match status" value="1"/>
</dbReference>
<dbReference type="Gene3D" id="3.10.450.50">
    <property type="match status" value="1"/>
</dbReference>